<sequence>MAQQIKIKRIYDDNAKEDGYRVLIDRLWPRGVKKEDAHIDQWLKDFSPSSDLRKWFNHQPERFDRFKALYREELDSKKQPIQEFLKNHKDKKITLLYGAKDETHNHAIVLQDYLKKIK</sequence>
<reference evidence="1" key="2">
    <citation type="submission" date="2021-04" db="EMBL/GenBank/DDBJ databases">
        <authorList>
            <person name="Gilroy R."/>
        </authorList>
    </citation>
    <scope>NUCLEOTIDE SEQUENCE</scope>
    <source>
        <strain evidence="1">1719</strain>
    </source>
</reference>
<accession>A0A9D2AY48</accession>
<name>A0A9D2AY48_9SPHI</name>
<dbReference type="InterPro" id="IPR052552">
    <property type="entry name" value="YeaO-like"/>
</dbReference>
<dbReference type="Proteomes" id="UP000824156">
    <property type="component" value="Unassembled WGS sequence"/>
</dbReference>
<proteinExistence type="predicted"/>
<dbReference type="Pfam" id="PF22752">
    <property type="entry name" value="DUF488-N3i"/>
    <property type="match status" value="1"/>
</dbReference>
<evidence type="ECO:0000313" key="1">
    <source>
        <dbReference type="EMBL" id="HIX54502.1"/>
    </source>
</evidence>
<dbReference type="EMBL" id="DXEZ01000157">
    <property type="protein sequence ID" value="HIX54502.1"/>
    <property type="molecule type" value="Genomic_DNA"/>
</dbReference>
<evidence type="ECO:0000313" key="2">
    <source>
        <dbReference type="Proteomes" id="UP000824156"/>
    </source>
</evidence>
<comment type="caution">
    <text evidence="1">The sequence shown here is derived from an EMBL/GenBank/DDBJ whole genome shotgun (WGS) entry which is preliminary data.</text>
</comment>
<organism evidence="1 2">
    <name type="scientific">Candidatus Sphingobacterium stercoripullorum</name>
    <dbReference type="NCBI Taxonomy" id="2838759"/>
    <lineage>
        <taxon>Bacteria</taxon>
        <taxon>Pseudomonadati</taxon>
        <taxon>Bacteroidota</taxon>
        <taxon>Sphingobacteriia</taxon>
        <taxon>Sphingobacteriales</taxon>
        <taxon>Sphingobacteriaceae</taxon>
        <taxon>Sphingobacterium</taxon>
    </lineage>
</organism>
<gene>
    <name evidence="1" type="ORF">H9853_05700</name>
</gene>
<dbReference type="PANTHER" id="PTHR36849:SF1">
    <property type="entry name" value="CYTOPLASMIC PROTEIN"/>
    <property type="match status" value="1"/>
</dbReference>
<dbReference type="PANTHER" id="PTHR36849">
    <property type="entry name" value="CYTOPLASMIC PROTEIN-RELATED"/>
    <property type="match status" value="1"/>
</dbReference>
<protein>
    <submittedName>
        <fullName evidence="1">DUF488 family protein</fullName>
    </submittedName>
</protein>
<reference evidence="1" key="1">
    <citation type="journal article" date="2021" name="PeerJ">
        <title>Extensive microbial diversity within the chicken gut microbiome revealed by metagenomics and culture.</title>
        <authorList>
            <person name="Gilroy R."/>
            <person name="Ravi A."/>
            <person name="Getino M."/>
            <person name="Pursley I."/>
            <person name="Horton D.L."/>
            <person name="Alikhan N.F."/>
            <person name="Baker D."/>
            <person name="Gharbi K."/>
            <person name="Hall N."/>
            <person name="Watson M."/>
            <person name="Adriaenssens E.M."/>
            <person name="Foster-Nyarko E."/>
            <person name="Jarju S."/>
            <person name="Secka A."/>
            <person name="Antonio M."/>
            <person name="Oren A."/>
            <person name="Chaudhuri R.R."/>
            <person name="La Ragione R."/>
            <person name="Hildebrand F."/>
            <person name="Pallen M.J."/>
        </authorList>
    </citation>
    <scope>NUCLEOTIDE SEQUENCE</scope>
    <source>
        <strain evidence="1">1719</strain>
    </source>
</reference>
<dbReference type="AlphaFoldDB" id="A0A9D2AY48"/>